<reference evidence="1" key="2">
    <citation type="journal article" date="2023" name="Science">
        <title>Genomic signatures of disease resistance in endangered staghorn corals.</title>
        <authorList>
            <person name="Vollmer S.V."/>
            <person name="Selwyn J.D."/>
            <person name="Despard B.A."/>
            <person name="Roesel C.L."/>
        </authorList>
    </citation>
    <scope>NUCLEOTIDE SEQUENCE</scope>
    <source>
        <strain evidence="1">K2</strain>
    </source>
</reference>
<keyword evidence="2" id="KW-1185">Reference proteome</keyword>
<organism evidence="1 2">
    <name type="scientific">Acropora cervicornis</name>
    <name type="common">Staghorn coral</name>
    <dbReference type="NCBI Taxonomy" id="6130"/>
    <lineage>
        <taxon>Eukaryota</taxon>
        <taxon>Metazoa</taxon>
        <taxon>Cnidaria</taxon>
        <taxon>Anthozoa</taxon>
        <taxon>Hexacorallia</taxon>
        <taxon>Scleractinia</taxon>
        <taxon>Astrocoeniina</taxon>
        <taxon>Acroporidae</taxon>
        <taxon>Acropora</taxon>
    </lineage>
</organism>
<comment type="caution">
    <text evidence="1">The sequence shown here is derived from an EMBL/GenBank/DDBJ whole genome shotgun (WGS) entry which is preliminary data.</text>
</comment>
<gene>
    <name evidence="1" type="ORF">P5673_019190</name>
</gene>
<dbReference type="EMBL" id="JARQWQ010000044">
    <property type="protein sequence ID" value="KAK2558476.1"/>
    <property type="molecule type" value="Genomic_DNA"/>
</dbReference>
<proteinExistence type="predicted"/>
<evidence type="ECO:0000313" key="1">
    <source>
        <dbReference type="EMBL" id="KAK2558476.1"/>
    </source>
</evidence>
<protein>
    <submittedName>
        <fullName evidence="1">Uncharacterized protein</fullName>
    </submittedName>
</protein>
<sequence length="71" mass="7987">MSDVICGNCSGEKDKEKFILNQTKKKIIYAGNLSERSVFKKILHFSMILLLTIELAPLTSKSFNGGHFHDT</sequence>
<reference evidence="1" key="1">
    <citation type="journal article" date="2023" name="G3 (Bethesda)">
        <title>Whole genome assembly and annotation of the endangered Caribbean coral Acropora cervicornis.</title>
        <authorList>
            <person name="Selwyn J.D."/>
            <person name="Vollmer S.V."/>
        </authorList>
    </citation>
    <scope>NUCLEOTIDE SEQUENCE</scope>
    <source>
        <strain evidence="1">K2</strain>
    </source>
</reference>
<accession>A0AAD9QBV9</accession>
<evidence type="ECO:0000313" key="2">
    <source>
        <dbReference type="Proteomes" id="UP001249851"/>
    </source>
</evidence>
<dbReference type="AlphaFoldDB" id="A0AAD9QBV9"/>
<name>A0AAD9QBV9_ACRCE</name>
<dbReference type="Proteomes" id="UP001249851">
    <property type="component" value="Unassembled WGS sequence"/>
</dbReference>